<reference evidence="1" key="1">
    <citation type="submission" date="2018-10" db="EMBL/GenBank/DDBJ databases">
        <title>Schaedlerella arabinophila gen. nov. sp. nov., isolated from the mouse intestinal tract and comparative analysis with the genome of the closely related altered Schaedler flora strain ASF502.</title>
        <authorList>
            <person name="Miyake S."/>
            <person name="Soh M."/>
            <person name="Seedorf H."/>
        </authorList>
    </citation>
    <scope>NUCLEOTIDE SEQUENCE [LARGE SCALE GENOMIC DNA]</scope>
    <source>
        <strain evidence="1">DSM 106076</strain>
    </source>
</reference>
<dbReference type="EMBL" id="RHJS01000002">
    <property type="protein sequence ID" value="RRK30646.1"/>
    <property type="molecule type" value="Genomic_DNA"/>
</dbReference>
<dbReference type="AlphaFoldDB" id="A0A3R8JKJ6"/>
<keyword evidence="2" id="KW-1185">Reference proteome</keyword>
<protein>
    <submittedName>
        <fullName evidence="1">Uncharacterized protein</fullName>
    </submittedName>
</protein>
<dbReference type="Proteomes" id="UP000274920">
    <property type="component" value="Unassembled WGS sequence"/>
</dbReference>
<evidence type="ECO:0000313" key="2">
    <source>
        <dbReference type="Proteomes" id="UP000274920"/>
    </source>
</evidence>
<name>A0A3R8JKJ6_9FIRM</name>
<sequence>MLKNDQIAQELFSIITEDNSIEEIKDILKLYMDSLKNTTLHSLLLEDKDYQVCRVEYLQAYRRYQSTDFTKPQRDLIDTILARKEESDFEHSILAYMAGLLDSYRILKNFGLTVE</sequence>
<evidence type="ECO:0000313" key="1">
    <source>
        <dbReference type="EMBL" id="RRK30646.1"/>
    </source>
</evidence>
<dbReference type="RefSeq" id="WP_125126452.1">
    <property type="nucleotide sequence ID" value="NZ_RHJS01000002.1"/>
</dbReference>
<proteinExistence type="predicted"/>
<gene>
    <name evidence="1" type="ORF">EBB54_04090</name>
</gene>
<comment type="caution">
    <text evidence="1">The sequence shown here is derived from an EMBL/GenBank/DDBJ whole genome shotgun (WGS) entry which is preliminary data.</text>
</comment>
<organism evidence="1 2">
    <name type="scientific">Schaedlerella arabinosiphila</name>
    <dbReference type="NCBI Taxonomy" id="2044587"/>
    <lineage>
        <taxon>Bacteria</taxon>
        <taxon>Bacillati</taxon>
        <taxon>Bacillota</taxon>
        <taxon>Clostridia</taxon>
        <taxon>Lachnospirales</taxon>
        <taxon>Lachnospiraceae</taxon>
        <taxon>Schaedlerella</taxon>
    </lineage>
</organism>
<accession>A0A3R8JKJ6</accession>